<comment type="caution">
    <text evidence="2">The sequence shown here is derived from an EMBL/GenBank/DDBJ whole genome shotgun (WGS) entry which is preliminary data.</text>
</comment>
<dbReference type="EMBL" id="JAHGAW010000019">
    <property type="protein sequence ID" value="MBT2189442.1"/>
    <property type="molecule type" value="Genomic_DNA"/>
</dbReference>
<name>A0A9X1DGC4_9SPHN</name>
<dbReference type="AlphaFoldDB" id="A0A9X1DGC4"/>
<proteinExistence type="predicted"/>
<organism evidence="2 3">
    <name type="scientific">Sphingobium nicotianae</name>
    <dbReference type="NCBI Taxonomy" id="2782607"/>
    <lineage>
        <taxon>Bacteria</taxon>
        <taxon>Pseudomonadati</taxon>
        <taxon>Pseudomonadota</taxon>
        <taxon>Alphaproteobacteria</taxon>
        <taxon>Sphingomonadales</taxon>
        <taxon>Sphingomonadaceae</taxon>
        <taxon>Sphingobium</taxon>
    </lineage>
</organism>
<gene>
    <name evidence="2" type="ORF">KK488_21020</name>
</gene>
<keyword evidence="3" id="KW-1185">Reference proteome</keyword>
<protein>
    <submittedName>
        <fullName evidence="2">Uncharacterized protein</fullName>
    </submittedName>
</protein>
<sequence>MREAVQNSCDAALSDGGAEVHFRVRALQPTELQALREVVLADRPLDESAAEPLDAFLSSPAPHVLEICDFGTAGLAGPTRADVAAMEDEATDFVDFLRNVGSRRNTAHGGGTYGYGKTSLYLASRCSTIVIDSQTTHVGEPRRRVIAAQLGSAFSANDAQGVRRRFTGRHWWGRASGEDEHVDPVEGDDAAELANALGFPQRSPEHSGTSIMILDPLFVEEDRERAIDLIEEALLWFFWPRLLEGTPDDRKMHFRIFVDGEERPLPRPEDFPPLDLFARAMKNMRADPPGGDIVRSLRPRRDLGRLSFARGLRAERVAPAGREGSLFPDRSAAIAVMRPVELVVRYFTGTQIADDRFEWAGVFVASDNDTVEEAFAKAEPPAHDDWQYEALSDRAARSIVKIAVDRIRTAALEYANPVSAPAPEGDRAPSLAGVAGLFGRALEGDGEGAGPRRPSPGGGGGGRSGPSVTRPAFVRLELSETGPVGVFELVVRGEGPSLSLHLDPLLVMDGGTASESATALRPTVTRVVDEHGQELAVDGPVAIGESRGRFEVSVAMPADCAVTMTARLSSDEAE</sequence>
<evidence type="ECO:0000313" key="3">
    <source>
        <dbReference type="Proteomes" id="UP001138757"/>
    </source>
</evidence>
<feature type="region of interest" description="Disordered" evidence="1">
    <location>
        <begin position="442"/>
        <end position="469"/>
    </location>
</feature>
<accession>A0A9X1DGC4</accession>
<evidence type="ECO:0000313" key="2">
    <source>
        <dbReference type="EMBL" id="MBT2189442.1"/>
    </source>
</evidence>
<dbReference type="RefSeq" id="WP_214625701.1">
    <property type="nucleotide sequence ID" value="NZ_JAHGAW010000019.1"/>
</dbReference>
<evidence type="ECO:0000256" key="1">
    <source>
        <dbReference type="SAM" id="MobiDB-lite"/>
    </source>
</evidence>
<dbReference type="Proteomes" id="UP001138757">
    <property type="component" value="Unassembled WGS sequence"/>
</dbReference>
<reference evidence="2" key="1">
    <citation type="submission" date="2021-05" db="EMBL/GenBank/DDBJ databases">
        <title>Genome of Sphingobium sp. strain.</title>
        <authorList>
            <person name="Fan R."/>
        </authorList>
    </citation>
    <scope>NUCLEOTIDE SEQUENCE</scope>
    <source>
        <strain evidence="2">H33</strain>
    </source>
</reference>